<accession>A0A4U7N982</accession>
<dbReference type="InterPro" id="IPR029045">
    <property type="entry name" value="ClpP/crotonase-like_dom_sf"/>
</dbReference>
<keyword evidence="1" id="KW-0732">Signal</keyword>
<proteinExistence type="predicted"/>
<gene>
    <name evidence="2" type="ORF">FAP39_04830</name>
</gene>
<dbReference type="EMBL" id="SULI01000003">
    <property type="protein sequence ID" value="TKZ21926.1"/>
    <property type="molecule type" value="Genomic_DNA"/>
</dbReference>
<protein>
    <submittedName>
        <fullName evidence="2">Uncharacterized protein</fullName>
    </submittedName>
</protein>
<evidence type="ECO:0000313" key="2">
    <source>
        <dbReference type="EMBL" id="TKZ21926.1"/>
    </source>
</evidence>
<feature type="chain" id="PRO_5020743481" evidence="1">
    <location>
        <begin position="20"/>
        <end position="342"/>
    </location>
</feature>
<dbReference type="OrthoDB" id="5936191at2"/>
<keyword evidence="3" id="KW-1185">Reference proteome</keyword>
<comment type="caution">
    <text evidence="2">The sequence shown here is derived from an EMBL/GenBank/DDBJ whole genome shotgun (WGS) entry which is preliminary data.</text>
</comment>
<dbReference type="SUPFAM" id="SSF52096">
    <property type="entry name" value="ClpP/crotonase"/>
    <property type="match status" value="1"/>
</dbReference>
<sequence>MFKTLAAALCLSLPTFAQASDMTFELECAGNAVESCYVIAQGTITKDTPKRFSEFWGTGQIDGNQILLNSPGGSLSAGVALGRVFRSLNLNTVVGNGDAVRNRTGLPGPATCQSACAYAFVGGNNRHLTEGSKLGFHRFFIKGQTMDGHSAQSVSGGLIRYLIEMNVDARVFSLASTAGEGEMYFVPAEEAEEYDLVTPHGYQDFFLEPYGNGVVAASVRKTKTDPYDLVQQVTAFCKKGKAKLLFYAPQHGLSQSDPVDMVVNTDTKNLTVAAKNVKIRASKQQAYLEVTLPRDIANAISGAKTLATGFRFSRAEGGSYSTHFELSDMDRKMLSAAFKLCL</sequence>
<name>A0A4U7N982_9RHOB</name>
<evidence type="ECO:0000256" key="1">
    <source>
        <dbReference type="SAM" id="SignalP"/>
    </source>
</evidence>
<feature type="signal peptide" evidence="1">
    <location>
        <begin position="1"/>
        <end position="19"/>
    </location>
</feature>
<organism evidence="2 3">
    <name type="scientific">Shimia litoralis</name>
    <dbReference type="NCBI Taxonomy" id="420403"/>
    <lineage>
        <taxon>Bacteria</taxon>
        <taxon>Pseudomonadati</taxon>
        <taxon>Pseudomonadota</taxon>
        <taxon>Alphaproteobacteria</taxon>
        <taxon>Rhodobacterales</taxon>
        <taxon>Roseobacteraceae</taxon>
    </lineage>
</organism>
<reference evidence="2 3" key="1">
    <citation type="submission" date="2019-04" db="EMBL/GenBank/DDBJ databases">
        <title>Genome sequence of Pelagicola litoralis CL-ES2.</title>
        <authorList>
            <person name="Cao J."/>
        </authorList>
    </citation>
    <scope>NUCLEOTIDE SEQUENCE [LARGE SCALE GENOMIC DNA]</scope>
    <source>
        <strain evidence="2 3">CL-ES2</strain>
    </source>
</reference>
<evidence type="ECO:0000313" key="3">
    <source>
        <dbReference type="Proteomes" id="UP000306575"/>
    </source>
</evidence>
<dbReference type="Proteomes" id="UP000306575">
    <property type="component" value="Unassembled WGS sequence"/>
</dbReference>
<dbReference type="Gene3D" id="3.90.226.10">
    <property type="entry name" value="2-enoyl-CoA Hydratase, Chain A, domain 1"/>
    <property type="match status" value="1"/>
</dbReference>
<dbReference type="RefSeq" id="WP_138015250.1">
    <property type="nucleotide sequence ID" value="NZ_SULI01000003.1"/>
</dbReference>
<dbReference type="AlphaFoldDB" id="A0A4U7N982"/>